<evidence type="ECO:0000313" key="2">
    <source>
        <dbReference type="Proteomes" id="UP001500067"/>
    </source>
</evidence>
<dbReference type="Proteomes" id="UP001500067">
    <property type="component" value="Unassembled WGS sequence"/>
</dbReference>
<gene>
    <name evidence="1" type="ORF">GCM10023093_12810</name>
</gene>
<sequence>MTDLNEQLTRLTEDEKTLLLKAPVLISILAAAGDDHLSENEKAEVVRQAHLKTFTSADVLHPYYAEVDRHFQQNFDSALSTYVPFDEQKRESLTREADHINRIISKLDKDLANTLRKSLGDYGRHVKYADRKFVGNYILPFTSS</sequence>
<reference evidence="2" key="1">
    <citation type="journal article" date="2019" name="Int. J. Syst. Evol. Microbiol.">
        <title>The Global Catalogue of Microorganisms (GCM) 10K type strain sequencing project: providing services to taxonomists for standard genome sequencing and annotation.</title>
        <authorList>
            <consortium name="The Broad Institute Genomics Platform"/>
            <consortium name="The Broad Institute Genome Sequencing Center for Infectious Disease"/>
            <person name="Wu L."/>
            <person name="Ma J."/>
        </authorList>
    </citation>
    <scope>NUCLEOTIDE SEQUENCE [LARGE SCALE GENOMIC DNA]</scope>
    <source>
        <strain evidence="2">JCM 32105</strain>
    </source>
</reference>
<name>A0ABP8N9S2_9BACT</name>
<proteinExistence type="predicted"/>
<keyword evidence="2" id="KW-1185">Reference proteome</keyword>
<evidence type="ECO:0000313" key="1">
    <source>
        <dbReference type="EMBL" id="GAA4463723.1"/>
    </source>
</evidence>
<protein>
    <submittedName>
        <fullName evidence="1">Uncharacterized protein</fullName>
    </submittedName>
</protein>
<dbReference type="RefSeq" id="WP_345080283.1">
    <property type="nucleotide sequence ID" value="NZ_BAABFA010000008.1"/>
</dbReference>
<comment type="caution">
    <text evidence="1">The sequence shown here is derived from an EMBL/GenBank/DDBJ whole genome shotgun (WGS) entry which is preliminary data.</text>
</comment>
<accession>A0ABP8N9S2</accession>
<organism evidence="1 2">
    <name type="scientific">Nemorincola caseinilytica</name>
    <dbReference type="NCBI Taxonomy" id="2054315"/>
    <lineage>
        <taxon>Bacteria</taxon>
        <taxon>Pseudomonadati</taxon>
        <taxon>Bacteroidota</taxon>
        <taxon>Chitinophagia</taxon>
        <taxon>Chitinophagales</taxon>
        <taxon>Chitinophagaceae</taxon>
        <taxon>Nemorincola</taxon>
    </lineage>
</organism>
<dbReference type="EMBL" id="BAABFA010000008">
    <property type="protein sequence ID" value="GAA4463723.1"/>
    <property type="molecule type" value="Genomic_DNA"/>
</dbReference>